<comment type="subcellular location">
    <subcellularLocation>
        <location evidence="2">Periplasm</location>
    </subcellularLocation>
</comment>
<dbReference type="GO" id="GO:0042597">
    <property type="term" value="C:periplasmic space"/>
    <property type="evidence" value="ECO:0007669"/>
    <property type="project" value="UniProtKB-SubCell"/>
</dbReference>
<feature type="chain" id="PRO_5039417394" description="Probable periplasmic serine endoprotease DegP-like" evidence="16">
    <location>
        <begin position="23"/>
        <end position="459"/>
    </location>
</feature>
<dbReference type="Proteomes" id="UP000005695">
    <property type="component" value="Unassembled WGS sequence"/>
</dbReference>
<feature type="binding site" evidence="15">
    <location>
        <position position="104"/>
    </location>
    <ligand>
        <name>substrate</name>
    </ligand>
</feature>
<organism evidence="18 19">
    <name type="scientific">Desulfuromonas acetoxidans (strain DSM 684 / 11070)</name>
    <dbReference type="NCBI Taxonomy" id="281689"/>
    <lineage>
        <taxon>Bacteria</taxon>
        <taxon>Pseudomonadati</taxon>
        <taxon>Thermodesulfobacteriota</taxon>
        <taxon>Desulfuromonadia</taxon>
        <taxon>Desulfuromonadales</taxon>
        <taxon>Desulfuromonadaceae</taxon>
        <taxon>Desulfuromonas</taxon>
    </lineage>
</organism>
<evidence type="ECO:0000256" key="9">
    <source>
        <dbReference type="ARBA" id="ARBA00022764"/>
    </source>
</evidence>
<dbReference type="OrthoDB" id="9758917at2"/>
<dbReference type="InterPro" id="IPR036034">
    <property type="entry name" value="PDZ_sf"/>
</dbReference>
<evidence type="ECO:0000256" key="1">
    <source>
        <dbReference type="ARBA" id="ARBA00001772"/>
    </source>
</evidence>
<dbReference type="InterPro" id="IPR001940">
    <property type="entry name" value="Peptidase_S1C"/>
</dbReference>
<feature type="active site" description="Charge relay system" evidence="14">
    <location>
        <position position="134"/>
    </location>
</feature>
<evidence type="ECO:0000256" key="7">
    <source>
        <dbReference type="ARBA" id="ARBA00022729"/>
    </source>
</evidence>
<keyword evidence="12" id="KW-0346">Stress response</keyword>
<gene>
    <name evidence="18" type="ORF">Dace_2791</name>
</gene>
<feature type="binding site" evidence="15">
    <location>
        <begin position="206"/>
        <end position="208"/>
    </location>
    <ligand>
        <name>substrate</name>
    </ligand>
</feature>
<dbReference type="EMBL" id="AAEW02000002">
    <property type="protein sequence ID" value="EAT16925.1"/>
    <property type="molecule type" value="Genomic_DNA"/>
</dbReference>
<evidence type="ECO:0000313" key="18">
    <source>
        <dbReference type="EMBL" id="EAT16925.1"/>
    </source>
</evidence>
<feature type="domain" description="PDZ" evidence="17">
    <location>
        <begin position="346"/>
        <end position="446"/>
    </location>
</feature>
<dbReference type="SUPFAM" id="SSF50494">
    <property type="entry name" value="Trypsin-like serine proteases"/>
    <property type="match status" value="1"/>
</dbReference>
<keyword evidence="10" id="KW-0378">Hydrolase</keyword>
<feature type="domain" description="PDZ" evidence="17">
    <location>
        <begin position="256"/>
        <end position="317"/>
    </location>
</feature>
<feature type="active site" description="Charge relay system" evidence="14">
    <location>
        <position position="208"/>
    </location>
</feature>
<dbReference type="InterPro" id="IPR011782">
    <property type="entry name" value="Pept_S1C_Do"/>
</dbReference>
<protein>
    <recommendedName>
        <fullName evidence="5">Probable periplasmic serine endoprotease DegP-like</fullName>
        <ecNumber evidence="4">3.4.21.107</ecNumber>
    </recommendedName>
    <alternativeName>
        <fullName evidence="13">Protease Do</fullName>
    </alternativeName>
</protein>
<feature type="binding site" evidence="15">
    <location>
        <begin position="224"/>
        <end position="228"/>
    </location>
    <ligand>
        <name>substrate</name>
    </ligand>
</feature>
<evidence type="ECO:0000256" key="3">
    <source>
        <dbReference type="ARBA" id="ARBA00010541"/>
    </source>
</evidence>
<keyword evidence="7 16" id="KW-0732">Signal</keyword>
<keyword evidence="11" id="KW-0720">Serine protease</keyword>
<evidence type="ECO:0000256" key="10">
    <source>
        <dbReference type="ARBA" id="ARBA00022801"/>
    </source>
</evidence>
<evidence type="ECO:0000256" key="15">
    <source>
        <dbReference type="PIRSR" id="PIRSR611782-2"/>
    </source>
</evidence>
<dbReference type="InterPro" id="IPR001478">
    <property type="entry name" value="PDZ"/>
</dbReference>
<evidence type="ECO:0000259" key="17">
    <source>
        <dbReference type="PROSITE" id="PS50106"/>
    </source>
</evidence>
<proteinExistence type="inferred from homology"/>
<evidence type="ECO:0000256" key="14">
    <source>
        <dbReference type="PIRSR" id="PIRSR611782-1"/>
    </source>
</evidence>
<dbReference type="PROSITE" id="PS50106">
    <property type="entry name" value="PDZ"/>
    <property type="match status" value="2"/>
</dbReference>
<keyword evidence="19" id="KW-1185">Reference proteome</keyword>
<dbReference type="EC" id="3.4.21.107" evidence="4"/>
<evidence type="ECO:0000256" key="16">
    <source>
        <dbReference type="SAM" id="SignalP"/>
    </source>
</evidence>
<evidence type="ECO:0000256" key="4">
    <source>
        <dbReference type="ARBA" id="ARBA00013035"/>
    </source>
</evidence>
<keyword evidence="6" id="KW-0645">Protease</keyword>
<keyword evidence="8" id="KW-0677">Repeat</keyword>
<dbReference type="GO" id="GO:0004252">
    <property type="term" value="F:serine-type endopeptidase activity"/>
    <property type="evidence" value="ECO:0007669"/>
    <property type="project" value="InterPro"/>
</dbReference>
<feature type="active site" description="Charge relay system" evidence="14">
    <location>
        <position position="104"/>
    </location>
</feature>
<dbReference type="Gene3D" id="2.30.42.10">
    <property type="match status" value="2"/>
</dbReference>
<dbReference type="SUPFAM" id="SSF50156">
    <property type="entry name" value="PDZ domain-like"/>
    <property type="match status" value="2"/>
</dbReference>
<comment type="catalytic activity">
    <reaction evidence="1">
        <text>Acts on substrates that are at least partially unfolded. The cleavage site P1 residue is normally between a pair of hydrophobic residues, such as Val-|-Val.</text>
        <dbReference type="EC" id="3.4.21.107"/>
    </reaction>
</comment>
<name>Q1K3P9_DESA6</name>
<comment type="similarity">
    <text evidence="3">Belongs to the peptidase S1C family.</text>
</comment>
<evidence type="ECO:0000256" key="11">
    <source>
        <dbReference type="ARBA" id="ARBA00022825"/>
    </source>
</evidence>
<evidence type="ECO:0000256" key="2">
    <source>
        <dbReference type="ARBA" id="ARBA00004418"/>
    </source>
</evidence>
<dbReference type="Pfam" id="PF17820">
    <property type="entry name" value="PDZ_6"/>
    <property type="match status" value="1"/>
</dbReference>
<reference evidence="18" key="2">
    <citation type="submission" date="2006-05" db="EMBL/GenBank/DDBJ databases">
        <title>Sequencing of the draft genome and assembly of Desulfuromonas acetoxidans DSM 684.</title>
        <authorList>
            <consortium name="US DOE Joint Genome Institute (JGI-PGF)"/>
            <person name="Copeland A."/>
            <person name="Lucas S."/>
            <person name="Lapidus A."/>
            <person name="Barry K."/>
            <person name="Detter J.C."/>
            <person name="Glavina del Rio T."/>
            <person name="Hammon N."/>
            <person name="Israni S."/>
            <person name="Dalin E."/>
            <person name="Tice H."/>
            <person name="Bruce D."/>
            <person name="Pitluck S."/>
            <person name="Richardson P."/>
        </authorList>
    </citation>
    <scope>NUCLEOTIDE SEQUENCE [LARGE SCALE GENOMIC DNA]</scope>
    <source>
        <strain evidence="18">DSM 684</strain>
    </source>
</reference>
<sequence>MKRLTCAFITLTSMLLVPLLCWGNTPDFVKLTKELKPAVVNISSSKTADAHSSMLNQFDSRHRDFFEEFFENFFQGREMPQHKQKSLGSGFIISSDGYILTNDHVVDDADEITVQLAGGKTYPATVKGIDQKLDLALLKIDSDETLPTVKLGNSDRLEIGEWVMAIGNPFGLEQTVTVGIVSAKGRVIGAGPYDNFIQTDASINPGNSGGPLFNTRGEVVGINTAIVAGGQGIGFAIPINAAKNILPQLKETGHVTRGWLGVTIQHVSDELADSFGLDTAEGALISSVAGNSPAEKAGLERGDIILRLNDKKIVSMTDLPRLVAEIPVGETADVTVFRDGKEETFEVEVGKMSDDGNPVKVTSRTNALGLTVMEITPELRRRLNIQAKHGVVITAVEPNSASAESGLRPGDVIIEFNNQEIATAQEFKTTLEKSDNKTIQRLLIQRGKGLFFIAIKAKK</sequence>
<dbReference type="FunFam" id="2.30.42.10:FF:000037">
    <property type="entry name" value="Periplasmic serine endoprotease DegP-like"/>
    <property type="match status" value="1"/>
</dbReference>
<reference evidence="18" key="1">
    <citation type="submission" date="2006-05" db="EMBL/GenBank/DDBJ databases">
        <title>Annotation of the draft genome assembly of Desulfuromonas acetoxidans DSM 684.</title>
        <authorList>
            <consortium name="US DOE Joint Genome Institute (JGI-ORNL)"/>
            <person name="Larimer F."/>
            <person name="Land M."/>
            <person name="Hauser L."/>
        </authorList>
    </citation>
    <scope>NUCLEOTIDE SEQUENCE [LARGE SCALE GENOMIC DNA]</scope>
    <source>
        <strain evidence="18">DSM 684</strain>
    </source>
</reference>
<evidence type="ECO:0000256" key="5">
    <source>
        <dbReference type="ARBA" id="ARBA00013958"/>
    </source>
</evidence>
<dbReference type="RefSeq" id="WP_005997747.1">
    <property type="nucleotide sequence ID" value="NZ_AAEW02000002.1"/>
</dbReference>
<dbReference type="NCBIfam" id="TIGR02037">
    <property type="entry name" value="degP_htrA_DO"/>
    <property type="match status" value="1"/>
</dbReference>
<dbReference type="PRINTS" id="PR00834">
    <property type="entry name" value="PROTEASES2C"/>
</dbReference>
<dbReference type="PANTHER" id="PTHR22939:SF130">
    <property type="entry name" value="PERIPLASMIC SERINE ENDOPROTEASE DEGP-LIKE-RELATED"/>
    <property type="match status" value="1"/>
</dbReference>
<dbReference type="Pfam" id="PF13180">
    <property type="entry name" value="PDZ_2"/>
    <property type="match status" value="1"/>
</dbReference>
<dbReference type="CDD" id="cd10839">
    <property type="entry name" value="cpPDZ1_DegP-like"/>
    <property type="match status" value="1"/>
</dbReference>
<feature type="binding site" evidence="15">
    <location>
        <position position="134"/>
    </location>
    <ligand>
        <name>substrate</name>
    </ligand>
</feature>
<dbReference type="InterPro" id="IPR041489">
    <property type="entry name" value="PDZ_6"/>
</dbReference>
<accession>Q1K3P9</accession>
<comment type="caution">
    <text evidence="18">The sequence shown here is derived from an EMBL/GenBank/DDBJ whole genome shotgun (WGS) entry which is preliminary data.</text>
</comment>
<evidence type="ECO:0000256" key="12">
    <source>
        <dbReference type="ARBA" id="ARBA00023016"/>
    </source>
</evidence>
<dbReference type="InterPro" id="IPR009003">
    <property type="entry name" value="Peptidase_S1_PA"/>
</dbReference>
<dbReference type="AlphaFoldDB" id="Q1K3P9"/>
<evidence type="ECO:0000313" key="19">
    <source>
        <dbReference type="Proteomes" id="UP000005695"/>
    </source>
</evidence>
<evidence type="ECO:0000256" key="6">
    <source>
        <dbReference type="ARBA" id="ARBA00022670"/>
    </source>
</evidence>
<dbReference type="GO" id="GO:0006508">
    <property type="term" value="P:proteolysis"/>
    <property type="evidence" value="ECO:0007669"/>
    <property type="project" value="UniProtKB-KW"/>
</dbReference>
<keyword evidence="9" id="KW-0574">Periplasm</keyword>
<evidence type="ECO:0000256" key="13">
    <source>
        <dbReference type="ARBA" id="ARBA00032850"/>
    </source>
</evidence>
<evidence type="ECO:0000256" key="8">
    <source>
        <dbReference type="ARBA" id="ARBA00022737"/>
    </source>
</evidence>
<dbReference type="SMART" id="SM00228">
    <property type="entry name" value="PDZ"/>
    <property type="match status" value="2"/>
</dbReference>
<dbReference type="Pfam" id="PF13365">
    <property type="entry name" value="Trypsin_2"/>
    <property type="match status" value="1"/>
</dbReference>
<feature type="signal peptide" evidence="16">
    <location>
        <begin position="1"/>
        <end position="22"/>
    </location>
</feature>
<dbReference type="PANTHER" id="PTHR22939">
    <property type="entry name" value="SERINE PROTEASE FAMILY S1C HTRA-RELATED"/>
    <property type="match status" value="1"/>
</dbReference>
<dbReference type="Gene3D" id="2.40.10.120">
    <property type="match status" value="1"/>
</dbReference>